<feature type="compositionally biased region" description="Polar residues" evidence="1">
    <location>
        <begin position="362"/>
        <end position="373"/>
    </location>
</feature>
<dbReference type="Gene3D" id="3.30.505.10">
    <property type="entry name" value="SH2 domain"/>
    <property type="match status" value="1"/>
</dbReference>
<dbReference type="EMBL" id="MDYQ01000219">
    <property type="protein sequence ID" value="PRP78503.1"/>
    <property type="molecule type" value="Genomic_DNA"/>
</dbReference>
<organism evidence="2 3">
    <name type="scientific">Planoprotostelium fungivorum</name>
    <dbReference type="NCBI Taxonomy" id="1890364"/>
    <lineage>
        <taxon>Eukaryota</taxon>
        <taxon>Amoebozoa</taxon>
        <taxon>Evosea</taxon>
        <taxon>Variosea</taxon>
        <taxon>Cavosteliida</taxon>
        <taxon>Cavosteliaceae</taxon>
        <taxon>Planoprotostelium</taxon>
    </lineage>
</organism>
<comment type="caution">
    <text evidence="2">The sequence shown here is derived from an EMBL/GenBank/DDBJ whole genome shotgun (WGS) entry which is preliminary data.</text>
</comment>
<dbReference type="InParanoid" id="A0A2P6N3J6"/>
<evidence type="ECO:0000313" key="2">
    <source>
        <dbReference type="EMBL" id="PRP78503.1"/>
    </source>
</evidence>
<evidence type="ECO:0008006" key="4">
    <source>
        <dbReference type="Google" id="ProtNLM"/>
    </source>
</evidence>
<evidence type="ECO:0000256" key="1">
    <source>
        <dbReference type="SAM" id="MobiDB-lite"/>
    </source>
</evidence>
<proteinExistence type="predicted"/>
<evidence type="ECO:0000313" key="3">
    <source>
        <dbReference type="Proteomes" id="UP000241769"/>
    </source>
</evidence>
<reference evidence="2 3" key="1">
    <citation type="journal article" date="2018" name="Genome Biol. Evol.">
        <title>Multiple Roots of Fruiting Body Formation in Amoebozoa.</title>
        <authorList>
            <person name="Hillmann F."/>
            <person name="Forbes G."/>
            <person name="Novohradska S."/>
            <person name="Ferling I."/>
            <person name="Riege K."/>
            <person name="Groth M."/>
            <person name="Westermann M."/>
            <person name="Marz M."/>
            <person name="Spaller T."/>
            <person name="Winckler T."/>
            <person name="Schaap P."/>
            <person name="Glockner G."/>
        </authorList>
    </citation>
    <scope>NUCLEOTIDE SEQUENCE [LARGE SCALE GENOMIC DNA]</scope>
    <source>
        <strain evidence="2 3">Jena</strain>
    </source>
</reference>
<dbReference type="OrthoDB" id="16815at2759"/>
<protein>
    <recommendedName>
        <fullName evidence="4">SH2 domain-containing protein</fullName>
    </recommendedName>
</protein>
<accession>A0A2P6N3J6</accession>
<name>A0A2P6N3J6_9EUKA</name>
<gene>
    <name evidence="2" type="ORF">PROFUN_13521</name>
</gene>
<feature type="region of interest" description="Disordered" evidence="1">
    <location>
        <begin position="327"/>
        <end position="381"/>
    </location>
</feature>
<keyword evidence="3" id="KW-1185">Reference proteome</keyword>
<dbReference type="AlphaFoldDB" id="A0A2P6N3J6"/>
<dbReference type="SUPFAM" id="SSF55550">
    <property type="entry name" value="SH2 domain"/>
    <property type="match status" value="1"/>
</dbReference>
<dbReference type="Proteomes" id="UP000241769">
    <property type="component" value="Unassembled WGS sequence"/>
</dbReference>
<dbReference type="InterPro" id="IPR036860">
    <property type="entry name" value="SH2_dom_sf"/>
</dbReference>
<sequence>MCCFQGPDHHNHEDLSSYGFGVIFPIGELRVTVKRSRDQTSVSNFPLWPNSKDSSDDLFSSTLIQLRVNLVLVTDDQSSMSEVIKKIQHDKERMKNVIFVTFVEYGLGPKSEIFDFKQLIDRQMKRDVAIPKESWVVPIRTQQDHKLLGPYMFVVGVSPFPSSLNDLPTPRSPPSACILSSPFNRSKMVPRTGAFSRGMSLTKDSFTFKNLLPLLQSGYFYGFVNSEAAEKILNEKDFDHYLLRFASETGISLSARHTDSSGEKLVCHWSFKYSIKEDKLHLRVNGTDMPLERFLRYYELHHLAHSDIDGPGVKLIRACDRLGDQPAEYSGKWRPPKGVKSPTSPSASAINHRHSTAPETPPVQSKSKASPVQSKREASPQIMEFLKREDVQLERYHDEIVKKGVRQLKDLHELTESDLSEMMTSIERNRFSEGLSAPFPKDDDVTIELHDKHQIIGISTALKACREYDTKGKRLSEELDGIEAVSLPAIREIYEKARVHIQQQFPSGQYPQLTGAGMTEDEAIALCMYTLCTPVDLSGVPGMVSSYRPFLTITAKEVFAVLIENHSEFMTN</sequence>